<feature type="region of interest" description="Disordered" evidence="1">
    <location>
        <begin position="353"/>
        <end position="374"/>
    </location>
</feature>
<proteinExistence type="predicted"/>
<keyword evidence="4" id="KW-1185">Reference proteome</keyword>
<organism evidence="3 4">
    <name type="scientific">Drechmeria coniospora</name>
    <name type="common">Nematophagous fungus</name>
    <name type="synonym">Meria coniospora</name>
    <dbReference type="NCBI Taxonomy" id="98403"/>
    <lineage>
        <taxon>Eukaryota</taxon>
        <taxon>Fungi</taxon>
        <taxon>Dikarya</taxon>
        <taxon>Ascomycota</taxon>
        <taxon>Pezizomycotina</taxon>
        <taxon>Sordariomycetes</taxon>
        <taxon>Hypocreomycetidae</taxon>
        <taxon>Hypocreales</taxon>
        <taxon>Ophiocordycipitaceae</taxon>
        <taxon>Drechmeria</taxon>
    </lineage>
</organism>
<gene>
    <name evidence="3" type="ORF">DCS_01984</name>
</gene>
<evidence type="ECO:0000313" key="3">
    <source>
        <dbReference type="EMBL" id="KYK60846.1"/>
    </source>
</evidence>
<dbReference type="Proteomes" id="UP000076580">
    <property type="component" value="Chromosome 01"/>
</dbReference>
<evidence type="ECO:0000313" key="4">
    <source>
        <dbReference type="Proteomes" id="UP000076580"/>
    </source>
</evidence>
<feature type="transmembrane region" description="Helical" evidence="2">
    <location>
        <begin position="233"/>
        <end position="251"/>
    </location>
</feature>
<keyword evidence="2" id="KW-1133">Transmembrane helix</keyword>
<sequence>MAAGLPPNDDPAQEPSSPAWSPVVGTVTSPQLVLTPLARPEGYFEPTSLSFNPLPGSVLARPPASSWRVNLAMTGDFDPDPELCRQYAHFASHLVRWQFKILYWTMFFVNLALLFLASWIYIKFVPPCTPRESRTDGKRRGQLALERTSPNTRKRANILTRYIFACLGCVFVSTVVVVMEAYALLALQFCDGENLMSLYWSTWTMIQVGSLIAIVGIILALLHSLRNRKHPPWALALGTPVLVIAGFLHLFHDCTKKRVKNIRHRRRQQQTGSADLGPPMSQANTIMDGDGEEDEGIHAHFIGFTVNGGPIVRFVNPISDSIDTGQGEILGYCRENRPIIAYEMGVIDFTPETRAASVDTSPGPGKGRGVAGTA</sequence>
<comment type="caution">
    <text evidence="3">The sequence shown here is derived from an EMBL/GenBank/DDBJ whole genome shotgun (WGS) entry which is preliminary data.</text>
</comment>
<name>A0A151GUQ5_DRECN</name>
<protein>
    <submittedName>
        <fullName evidence="3">Uncharacterized protein</fullName>
    </submittedName>
</protein>
<keyword evidence="2" id="KW-0472">Membrane</keyword>
<dbReference type="GeneID" id="63714627"/>
<feature type="region of interest" description="Disordered" evidence="1">
    <location>
        <begin position="1"/>
        <end position="23"/>
    </location>
</feature>
<feature type="transmembrane region" description="Helical" evidence="2">
    <location>
        <begin position="197"/>
        <end position="221"/>
    </location>
</feature>
<feature type="transmembrane region" description="Helical" evidence="2">
    <location>
        <begin position="162"/>
        <end position="185"/>
    </location>
</feature>
<keyword evidence="2" id="KW-0812">Transmembrane</keyword>
<feature type="compositionally biased region" description="Gly residues" evidence="1">
    <location>
        <begin position="364"/>
        <end position="374"/>
    </location>
</feature>
<dbReference type="AlphaFoldDB" id="A0A151GUQ5"/>
<dbReference type="EMBL" id="LAYC01000001">
    <property type="protein sequence ID" value="KYK60846.1"/>
    <property type="molecule type" value="Genomic_DNA"/>
</dbReference>
<evidence type="ECO:0000256" key="2">
    <source>
        <dbReference type="SAM" id="Phobius"/>
    </source>
</evidence>
<evidence type="ECO:0000256" key="1">
    <source>
        <dbReference type="SAM" id="MobiDB-lite"/>
    </source>
</evidence>
<reference evidence="3 4" key="1">
    <citation type="journal article" date="2016" name="Sci. Rep.">
        <title>Insights into Adaptations to a Near-Obligate Nematode Endoparasitic Lifestyle from the Finished Genome of Drechmeria coniospora.</title>
        <authorList>
            <person name="Zhang L."/>
            <person name="Zhou Z."/>
            <person name="Guo Q."/>
            <person name="Fokkens L."/>
            <person name="Miskei M."/>
            <person name="Pocsi I."/>
            <person name="Zhang W."/>
            <person name="Chen M."/>
            <person name="Wang L."/>
            <person name="Sun Y."/>
            <person name="Donzelli B.G."/>
            <person name="Gibson D.M."/>
            <person name="Nelson D.R."/>
            <person name="Luo J.G."/>
            <person name="Rep M."/>
            <person name="Liu H."/>
            <person name="Yang S."/>
            <person name="Wang J."/>
            <person name="Krasnoff S.B."/>
            <person name="Xu Y."/>
            <person name="Molnar I."/>
            <person name="Lin M."/>
        </authorList>
    </citation>
    <scope>NUCLEOTIDE SEQUENCE [LARGE SCALE GENOMIC DNA]</scope>
    <source>
        <strain evidence="3 4">ARSEF 6962</strain>
    </source>
</reference>
<dbReference type="InParanoid" id="A0A151GUQ5"/>
<accession>A0A151GUQ5</accession>
<dbReference type="RefSeq" id="XP_040660198.1">
    <property type="nucleotide sequence ID" value="XM_040799315.1"/>
</dbReference>
<feature type="transmembrane region" description="Helical" evidence="2">
    <location>
        <begin position="101"/>
        <end position="122"/>
    </location>
</feature>